<evidence type="ECO:0000313" key="2">
    <source>
        <dbReference type="EMBL" id="ORC92546.1"/>
    </source>
</evidence>
<feature type="region of interest" description="Disordered" evidence="1">
    <location>
        <begin position="511"/>
        <end position="543"/>
    </location>
</feature>
<dbReference type="EMBL" id="NBCO01000003">
    <property type="protein sequence ID" value="ORC92546.1"/>
    <property type="molecule type" value="Genomic_DNA"/>
</dbReference>
<protein>
    <submittedName>
        <fullName evidence="2">Uncharacterized protein</fullName>
    </submittedName>
</protein>
<name>A0A1X0P6H5_9TRYP</name>
<feature type="compositionally biased region" description="Polar residues" evidence="1">
    <location>
        <begin position="320"/>
        <end position="336"/>
    </location>
</feature>
<feature type="compositionally biased region" description="Polar residues" evidence="1">
    <location>
        <begin position="455"/>
        <end position="475"/>
    </location>
</feature>
<feature type="compositionally biased region" description="Basic and acidic residues" evidence="1">
    <location>
        <begin position="346"/>
        <end position="358"/>
    </location>
</feature>
<dbReference type="Proteomes" id="UP000192257">
    <property type="component" value="Unassembled WGS sequence"/>
</dbReference>
<evidence type="ECO:0000313" key="3">
    <source>
        <dbReference type="Proteomes" id="UP000192257"/>
    </source>
</evidence>
<feature type="region of interest" description="Disordered" evidence="1">
    <location>
        <begin position="420"/>
        <end position="475"/>
    </location>
</feature>
<evidence type="ECO:0000256" key="1">
    <source>
        <dbReference type="SAM" id="MobiDB-lite"/>
    </source>
</evidence>
<feature type="compositionally biased region" description="Pro residues" evidence="1">
    <location>
        <begin position="429"/>
        <end position="443"/>
    </location>
</feature>
<feature type="region of interest" description="Disordered" evidence="1">
    <location>
        <begin position="307"/>
        <end position="381"/>
    </location>
</feature>
<dbReference type="GeneID" id="39981846"/>
<dbReference type="RefSeq" id="XP_028886612.1">
    <property type="nucleotide sequence ID" value="XM_029022066.1"/>
</dbReference>
<organism evidence="2 3">
    <name type="scientific">Trypanosoma theileri</name>
    <dbReference type="NCBI Taxonomy" id="67003"/>
    <lineage>
        <taxon>Eukaryota</taxon>
        <taxon>Discoba</taxon>
        <taxon>Euglenozoa</taxon>
        <taxon>Kinetoplastea</taxon>
        <taxon>Metakinetoplastina</taxon>
        <taxon>Trypanosomatida</taxon>
        <taxon>Trypanosomatidae</taxon>
        <taxon>Trypanosoma</taxon>
    </lineage>
</organism>
<gene>
    <name evidence="2" type="ORF">TM35_000032990</name>
</gene>
<dbReference type="AlphaFoldDB" id="A0A1X0P6H5"/>
<comment type="caution">
    <text evidence="2">The sequence shown here is derived from an EMBL/GenBank/DDBJ whole genome shotgun (WGS) entry which is preliminary data.</text>
</comment>
<dbReference type="VEuPathDB" id="TriTrypDB:TM35_000032990"/>
<proteinExistence type="predicted"/>
<feature type="region of interest" description="Disordered" evidence="1">
    <location>
        <begin position="69"/>
        <end position="123"/>
    </location>
</feature>
<dbReference type="OrthoDB" id="266803at2759"/>
<feature type="compositionally biased region" description="Basic residues" evidence="1">
    <location>
        <begin position="76"/>
        <end position="104"/>
    </location>
</feature>
<sequence>MSAEIHHYSPYSYGGQQIPGGDVTPIVYSSASGTYAAPVARGAESAHHDNPSKRIPCCCEVFRQATGSVSHGDDHHHHHHHHHHHYHNYHHPHHHHPHHHHHDQKHYPEYYGQYGEGTEGQLPPQYRSSSRRCYCCVPEQEELQECERLAKEKRYQSLRAEREQLKTALYDDLWKGEAQRRSRGPSYRYRSNTADLLRYSQGTFYQQAVAMEQDRRRQQLRREIEERRRELNVRTRMSYPTFTSTPISSAPRMMMSRQNVRPLTSTRNPVVVCTTENLKRHNTYSHRNQQNVGGISARVLTTGTNTGCSTPHAHVRRQQRSSVQTVNKGNNPTGEQTAAAGVEAPEPERSGTETDAGMRHTAVQNCEGKKKWRSSPPSPRGDARNKGHCCCCCCCHVCQPCAPWMRSNAAHSAGVVPAAKQATVAPQPQLQPKPQPQPKPQSPKPIISKKKEETTAPTRTVSMERSSASPVSQSQLTVVEHGRKVYITDDVYLYRRSQVIERLEQDGFVRRLNPTNRSPSAPLPEKTRKWTTTRSTSAHRVCV</sequence>
<keyword evidence="3" id="KW-1185">Reference proteome</keyword>
<reference evidence="2 3" key="1">
    <citation type="submission" date="2017-03" db="EMBL/GenBank/DDBJ databases">
        <title>An alternative strategy for trypanosome survival in the mammalian bloodstream revealed through genome and transcriptome analysis of the ubiquitous bovine parasite Trypanosoma (Megatrypanum) theileri.</title>
        <authorList>
            <person name="Kelly S."/>
            <person name="Ivens A."/>
            <person name="Mott A."/>
            <person name="O'Neill E."/>
            <person name="Emms D."/>
            <person name="Macleod O."/>
            <person name="Voorheis P."/>
            <person name="Matthews J."/>
            <person name="Matthews K."/>
            <person name="Carrington M."/>
        </authorList>
    </citation>
    <scope>NUCLEOTIDE SEQUENCE [LARGE SCALE GENOMIC DNA]</scope>
    <source>
        <strain evidence="2">Edinburgh</strain>
    </source>
</reference>
<accession>A0A1X0P6H5</accession>